<evidence type="ECO:0000313" key="5">
    <source>
        <dbReference type="EMBL" id="MFC4586311.1"/>
    </source>
</evidence>
<comment type="caution">
    <text evidence="5">The sequence shown here is derived from an EMBL/GenBank/DDBJ whole genome shotgun (WGS) entry which is preliminary data.</text>
</comment>
<keyword evidence="2 5" id="KW-0560">Oxidoreductase</keyword>
<dbReference type="PIRSF" id="PIRSF000103">
    <property type="entry name" value="HIBADH"/>
    <property type="match status" value="1"/>
</dbReference>
<accession>A0ABV9E9U5</accession>
<dbReference type="InterPro" id="IPR051265">
    <property type="entry name" value="HIBADH-related_NP60_sf"/>
</dbReference>
<evidence type="ECO:0000259" key="3">
    <source>
        <dbReference type="Pfam" id="PF03446"/>
    </source>
</evidence>
<evidence type="ECO:0000259" key="4">
    <source>
        <dbReference type="Pfam" id="PF21761"/>
    </source>
</evidence>
<reference evidence="6" key="1">
    <citation type="journal article" date="2019" name="Int. J. Syst. Evol. Microbiol.">
        <title>The Global Catalogue of Microorganisms (GCM) 10K type strain sequencing project: providing services to taxonomists for standard genome sequencing and annotation.</title>
        <authorList>
            <consortium name="The Broad Institute Genomics Platform"/>
            <consortium name="The Broad Institute Genome Sequencing Center for Infectious Disease"/>
            <person name="Wu L."/>
            <person name="Ma J."/>
        </authorList>
    </citation>
    <scope>NUCLEOTIDE SEQUENCE [LARGE SCALE GENOMIC DNA]</scope>
    <source>
        <strain evidence="6">CCUG 49560</strain>
    </source>
</reference>
<dbReference type="Gene3D" id="3.40.50.720">
    <property type="entry name" value="NAD(P)-binding Rossmann-like Domain"/>
    <property type="match status" value="1"/>
</dbReference>
<dbReference type="Gene3D" id="1.10.1040.10">
    <property type="entry name" value="N-(1-d-carboxylethyl)-l-norvaline Dehydrogenase, domain 2"/>
    <property type="match status" value="1"/>
</dbReference>
<proteinExistence type="inferred from homology"/>
<dbReference type="PANTHER" id="PTHR43580">
    <property type="entry name" value="OXIDOREDUCTASE GLYR1-RELATED"/>
    <property type="match status" value="1"/>
</dbReference>
<feature type="domain" description="6-phosphogluconate dehydrogenase NADP-binding" evidence="3">
    <location>
        <begin position="11"/>
        <end position="165"/>
    </location>
</feature>
<dbReference type="EMBL" id="JBHSFN010000004">
    <property type="protein sequence ID" value="MFC4586311.1"/>
    <property type="molecule type" value="Genomic_DNA"/>
</dbReference>
<keyword evidence="6" id="KW-1185">Reference proteome</keyword>
<dbReference type="InterPro" id="IPR013328">
    <property type="entry name" value="6PGD_dom2"/>
</dbReference>
<evidence type="ECO:0000256" key="2">
    <source>
        <dbReference type="ARBA" id="ARBA00023002"/>
    </source>
</evidence>
<dbReference type="Pfam" id="PF21761">
    <property type="entry name" value="RedAm-like_C"/>
    <property type="match status" value="1"/>
</dbReference>
<dbReference type="GO" id="GO:0016491">
    <property type="term" value="F:oxidoreductase activity"/>
    <property type="evidence" value="ECO:0007669"/>
    <property type="project" value="UniProtKB-KW"/>
</dbReference>
<dbReference type="RefSeq" id="WP_262843652.1">
    <property type="nucleotide sequence ID" value="NZ_JANZYP010000020.1"/>
</dbReference>
<gene>
    <name evidence="5" type="ORF">ACFO8L_09520</name>
</gene>
<dbReference type="Pfam" id="PF03446">
    <property type="entry name" value="NAD_binding_2"/>
    <property type="match status" value="1"/>
</dbReference>
<dbReference type="PANTHER" id="PTHR43580:SF2">
    <property type="entry name" value="CYTOKINE-LIKE NUCLEAR FACTOR N-PAC"/>
    <property type="match status" value="1"/>
</dbReference>
<sequence>MGNHDAGRTPVTVIGLGLLGRALAGAFVAGGHPTTVWNRTAGRAGPLVERGARLAGSAAEAVAAGPLVVVCLSDYEAVREVVGPLGEALRGRVLVNLTSGTSRGARETAGWAAERGVAYLDGAVLAVPEAIGTADAVVLYSGPREAFDPHEPVLRSLGAGTTYLGGDHGLSSLYDVAALSVMWNILNGFLHGAALLGAAGVEATSFAPVAKTLIETVAGWVPGYARQIDDGEYPALDSTLGTHLAAMEHLVRESESLGVSTELPRFVEALAGRAVAGGRGGEGYAAMVELFRRP</sequence>
<dbReference type="InterPro" id="IPR015815">
    <property type="entry name" value="HIBADH-related"/>
</dbReference>
<dbReference type="InterPro" id="IPR006115">
    <property type="entry name" value="6PGDH_NADP-bd"/>
</dbReference>
<dbReference type="InterPro" id="IPR036291">
    <property type="entry name" value="NAD(P)-bd_dom_sf"/>
</dbReference>
<dbReference type="InterPro" id="IPR048666">
    <property type="entry name" value="RedAm-like_C"/>
</dbReference>
<dbReference type="Proteomes" id="UP001595891">
    <property type="component" value="Unassembled WGS sequence"/>
</dbReference>
<dbReference type="EC" id="1.1.-.-" evidence="5"/>
<protein>
    <submittedName>
        <fullName evidence="5">NAD(P)-dependent oxidoreductase</fullName>
        <ecNumber evidence="5">1.1.-.-</ecNumber>
    </submittedName>
</protein>
<comment type="similarity">
    <text evidence="1">Belongs to the HIBADH-related family.</text>
</comment>
<evidence type="ECO:0000313" key="6">
    <source>
        <dbReference type="Proteomes" id="UP001595891"/>
    </source>
</evidence>
<evidence type="ECO:0000256" key="1">
    <source>
        <dbReference type="ARBA" id="ARBA00009080"/>
    </source>
</evidence>
<name>A0ABV9E9U5_9ACTN</name>
<organism evidence="5 6">
    <name type="scientific">Sphaerisporangium corydalis</name>
    <dbReference type="NCBI Taxonomy" id="1441875"/>
    <lineage>
        <taxon>Bacteria</taxon>
        <taxon>Bacillati</taxon>
        <taxon>Actinomycetota</taxon>
        <taxon>Actinomycetes</taxon>
        <taxon>Streptosporangiales</taxon>
        <taxon>Streptosporangiaceae</taxon>
        <taxon>Sphaerisporangium</taxon>
    </lineage>
</organism>
<feature type="domain" description="NADPH-dependent reductive aminase-like C-terminal" evidence="4">
    <location>
        <begin position="167"/>
        <end position="293"/>
    </location>
</feature>
<dbReference type="SUPFAM" id="SSF51735">
    <property type="entry name" value="NAD(P)-binding Rossmann-fold domains"/>
    <property type="match status" value="1"/>
</dbReference>